<sequence>MSWAAKRRFIILLIVGAVVVVFLTIVSVAIFYKTPTCTDGAINQGETGVDCGGPCSYLCAAQEQPPTVLFTKAIQNGAGRVNVVAEVENKNADAAAKNVHYRITLYGNGQSLIQELTGTLDLPPGTRVLVLVPNVPSGKQTIVNAFLDIDPSSPHWFVMTTDPRIIPTVPNTIQSGSADTPRIEAVLANGSALPLMNVRAIVFVRDAYKNVIAASETILPLIPAQGNATATFTWNSAFSSVPASIEVMPIIPLP</sequence>
<reference evidence="3" key="1">
    <citation type="submission" date="2017-09" db="EMBL/GenBank/DDBJ databases">
        <title>Depth-based differentiation of microbial function through sediment-hosted aquifers and enrichment of novel symbionts in the deep terrestrial subsurface.</title>
        <authorList>
            <person name="Probst A.J."/>
            <person name="Ladd B."/>
            <person name="Jarett J.K."/>
            <person name="Geller-Mcgrath D.E."/>
            <person name="Sieber C.M.K."/>
            <person name="Emerson J.B."/>
            <person name="Anantharaman K."/>
            <person name="Thomas B.C."/>
            <person name="Malmstrom R."/>
            <person name="Stieglmeier M."/>
            <person name="Klingl A."/>
            <person name="Woyke T."/>
            <person name="Ryan C.M."/>
            <person name="Banfield J.F."/>
        </authorList>
    </citation>
    <scope>NUCLEOTIDE SEQUENCE [LARGE SCALE GENOMIC DNA]</scope>
</reference>
<organism evidence="2 3">
    <name type="scientific">Candidatus Kaiserbacteria bacterium CG08_land_8_20_14_0_20_50_21</name>
    <dbReference type="NCBI Taxonomy" id="1974604"/>
    <lineage>
        <taxon>Bacteria</taxon>
        <taxon>Candidatus Kaiseribacteriota</taxon>
    </lineage>
</organism>
<evidence type="ECO:0000313" key="3">
    <source>
        <dbReference type="Proteomes" id="UP000228687"/>
    </source>
</evidence>
<evidence type="ECO:0008006" key="4">
    <source>
        <dbReference type="Google" id="ProtNLM"/>
    </source>
</evidence>
<gene>
    <name evidence="2" type="ORF">COT23_02335</name>
</gene>
<dbReference type="Proteomes" id="UP000228687">
    <property type="component" value="Unassembled WGS sequence"/>
</dbReference>
<evidence type="ECO:0000256" key="1">
    <source>
        <dbReference type="SAM" id="Phobius"/>
    </source>
</evidence>
<accession>A0A2H0YZS2</accession>
<evidence type="ECO:0000313" key="2">
    <source>
        <dbReference type="EMBL" id="PIS43232.1"/>
    </source>
</evidence>
<proteinExistence type="predicted"/>
<keyword evidence="1" id="KW-0812">Transmembrane</keyword>
<feature type="transmembrane region" description="Helical" evidence="1">
    <location>
        <begin position="9"/>
        <end position="32"/>
    </location>
</feature>
<name>A0A2H0YZS2_9BACT</name>
<keyword evidence="1" id="KW-0472">Membrane</keyword>
<dbReference type="EMBL" id="PEXT01000050">
    <property type="protein sequence ID" value="PIS43232.1"/>
    <property type="molecule type" value="Genomic_DNA"/>
</dbReference>
<protein>
    <recommendedName>
        <fullName evidence="4">CARDB domain-containing protein</fullName>
    </recommendedName>
</protein>
<dbReference type="AlphaFoldDB" id="A0A2H0YZS2"/>
<comment type="caution">
    <text evidence="2">The sequence shown here is derived from an EMBL/GenBank/DDBJ whole genome shotgun (WGS) entry which is preliminary data.</text>
</comment>
<keyword evidence="1" id="KW-1133">Transmembrane helix</keyword>